<dbReference type="EMBL" id="BAAAPF010000086">
    <property type="protein sequence ID" value="GAA2125048.1"/>
    <property type="molecule type" value="Genomic_DNA"/>
</dbReference>
<evidence type="ECO:0000313" key="3">
    <source>
        <dbReference type="Proteomes" id="UP001500443"/>
    </source>
</evidence>
<dbReference type="Pfam" id="PF02036">
    <property type="entry name" value="SCP2"/>
    <property type="match status" value="1"/>
</dbReference>
<dbReference type="Gene3D" id="3.30.1050.10">
    <property type="entry name" value="SCP2 sterol-binding domain"/>
    <property type="match status" value="1"/>
</dbReference>
<dbReference type="PANTHER" id="PTHR10094">
    <property type="entry name" value="STEROL CARRIER PROTEIN 2 SCP-2 FAMILY PROTEIN"/>
    <property type="match status" value="1"/>
</dbReference>
<name>A0ABP5K1C9_9ACTN</name>
<feature type="domain" description="SCP2" evidence="1">
    <location>
        <begin position="62"/>
        <end position="151"/>
    </location>
</feature>
<comment type="caution">
    <text evidence="2">The sequence shown here is derived from an EMBL/GenBank/DDBJ whole genome shotgun (WGS) entry which is preliminary data.</text>
</comment>
<organism evidence="2 3">
    <name type="scientific">Streptomyces synnematoformans</name>
    <dbReference type="NCBI Taxonomy" id="415721"/>
    <lineage>
        <taxon>Bacteria</taxon>
        <taxon>Bacillati</taxon>
        <taxon>Actinomycetota</taxon>
        <taxon>Actinomycetes</taxon>
        <taxon>Kitasatosporales</taxon>
        <taxon>Streptomycetaceae</taxon>
        <taxon>Streptomyces</taxon>
    </lineage>
</organism>
<evidence type="ECO:0000259" key="1">
    <source>
        <dbReference type="Pfam" id="PF02036"/>
    </source>
</evidence>
<dbReference type="SUPFAM" id="SSF55718">
    <property type="entry name" value="SCP-like"/>
    <property type="match status" value="1"/>
</dbReference>
<accession>A0ABP5K1C9</accession>
<dbReference type="Proteomes" id="UP001500443">
    <property type="component" value="Unassembled WGS sequence"/>
</dbReference>
<dbReference type="InterPro" id="IPR003033">
    <property type="entry name" value="SCP2_sterol-bd_dom"/>
</dbReference>
<protein>
    <recommendedName>
        <fullName evidence="1">SCP2 domain-containing protein</fullName>
    </recommendedName>
</protein>
<gene>
    <name evidence="2" type="ORF">GCM10009802_30340</name>
</gene>
<dbReference type="InterPro" id="IPR036527">
    <property type="entry name" value="SCP2_sterol-bd_dom_sf"/>
</dbReference>
<dbReference type="PANTHER" id="PTHR10094:SF25">
    <property type="entry name" value="SCP2 STEROL-BINDING DOMAIN-CONTAINING PROTEIN 1"/>
    <property type="match status" value="1"/>
</dbReference>
<keyword evidence="3" id="KW-1185">Reference proteome</keyword>
<sequence>MEMADDTTGLADLDLAAVSPEEYARIVKALSAREIEELARDEALRARVVAEVFGRMAQQFRPEKAGGLDAVIRWRITGVRELVYDVAVAEGACTVREGRGEGRPRVTLEMGDEEFLKVTSGNAGPVKLFMKRRLKVVGDVALALRLTAMFDIPQAG</sequence>
<proteinExistence type="predicted"/>
<evidence type="ECO:0000313" key="2">
    <source>
        <dbReference type="EMBL" id="GAA2125048.1"/>
    </source>
</evidence>
<reference evidence="3" key="1">
    <citation type="journal article" date="2019" name="Int. J. Syst. Evol. Microbiol.">
        <title>The Global Catalogue of Microorganisms (GCM) 10K type strain sequencing project: providing services to taxonomists for standard genome sequencing and annotation.</title>
        <authorList>
            <consortium name="The Broad Institute Genomics Platform"/>
            <consortium name="The Broad Institute Genome Sequencing Center for Infectious Disease"/>
            <person name="Wu L."/>
            <person name="Ma J."/>
        </authorList>
    </citation>
    <scope>NUCLEOTIDE SEQUENCE [LARGE SCALE GENOMIC DNA]</scope>
    <source>
        <strain evidence="3">JCM 15481</strain>
    </source>
</reference>